<sequence length="290" mass="31281">MVWIPGGAFLMGSDRFYREERPAKPAVVDGFWMDAGPVTNADYTRFVAATGYMTVAERQPDPAMYPDADPALLAPGSLVFRKPARPVSLRNNLAWWSYAPGACWRAPQGPGSSVDGLADHPVVHVAYEDALAYAAWAGKALPTEAEWEFAARGGLDGAVYAWGDDPAPGGRIMANTWQGRFPWENLAEDGFEGTSPVGAFPPNGYGLLDVTGNVWEWTSSLYGPTPDAGETACCRAPVQTSQIEQRVVKGGSHLCAPNFCLRYRPSARQGEAVDSATTHIGFRCIIRPPS</sequence>
<dbReference type="InterPro" id="IPR016187">
    <property type="entry name" value="CTDL_fold"/>
</dbReference>
<evidence type="ECO:0000313" key="3">
    <source>
        <dbReference type="Proteomes" id="UP001595704"/>
    </source>
</evidence>
<dbReference type="PANTHER" id="PTHR23150">
    <property type="entry name" value="SULFATASE MODIFYING FACTOR 1, 2"/>
    <property type="match status" value="1"/>
</dbReference>
<proteinExistence type="predicted"/>
<keyword evidence="3" id="KW-1185">Reference proteome</keyword>
<dbReference type="EMBL" id="JBHRYC010000024">
    <property type="protein sequence ID" value="MFC3636719.1"/>
    <property type="molecule type" value="Genomic_DNA"/>
</dbReference>
<dbReference type="Pfam" id="PF03781">
    <property type="entry name" value="FGE-sulfatase"/>
    <property type="match status" value="1"/>
</dbReference>
<feature type="domain" description="Sulfatase-modifying factor enzyme-like" evidence="1">
    <location>
        <begin position="1"/>
        <end position="285"/>
    </location>
</feature>
<comment type="caution">
    <text evidence="2">The sequence shown here is derived from an EMBL/GenBank/DDBJ whole genome shotgun (WGS) entry which is preliminary data.</text>
</comment>
<dbReference type="Proteomes" id="UP001595704">
    <property type="component" value="Unassembled WGS sequence"/>
</dbReference>
<name>A0ABV7UF43_9HYPH</name>
<dbReference type="InterPro" id="IPR042095">
    <property type="entry name" value="SUMF_sf"/>
</dbReference>
<dbReference type="PANTHER" id="PTHR23150:SF19">
    <property type="entry name" value="FORMYLGLYCINE-GENERATING ENZYME"/>
    <property type="match status" value="1"/>
</dbReference>
<protein>
    <submittedName>
        <fullName evidence="2">Formylglycine-generating enzyme family protein</fullName>
    </submittedName>
</protein>
<reference evidence="3" key="1">
    <citation type="journal article" date="2019" name="Int. J. Syst. Evol. Microbiol.">
        <title>The Global Catalogue of Microorganisms (GCM) 10K type strain sequencing project: providing services to taxonomists for standard genome sequencing and annotation.</title>
        <authorList>
            <consortium name="The Broad Institute Genomics Platform"/>
            <consortium name="The Broad Institute Genome Sequencing Center for Infectious Disease"/>
            <person name="Wu L."/>
            <person name="Ma J."/>
        </authorList>
    </citation>
    <scope>NUCLEOTIDE SEQUENCE [LARGE SCALE GENOMIC DNA]</scope>
    <source>
        <strain evidence="3">KCTC 42282</strain>
    </source>
</reference>
<organism evidence="2 3">
    <name type="scientific">Camelimonas fluminis</name>
    <dbReference type="NCBI Taxonomy" id="1576911"/>
    <lineage>
        <taxon>Bacteria</taxon>
        <taxon>Pseudomonadati</taxon>
        <taxon>Pseudomonadota</taxon>
        <taxon>Alphaproteobacteria</taxon>
        <taxon>Hyphomicrobiales</taxon>
        <taxon>Chelatococcaceae</taxon>
        <taxon>Camelimonas</taxon>
    </lineage>
</organism>
<dbReference type="RefSeq" id="WP_191320001.1">
    <property type="nucleotide sequence ID" value="NZ_BNCG01000012.1"/>
</dbReference>
<dbReference type="SUPFAM" id="SSF56436">
    <property type="entry name" value="C-type lectin-like"/>
    <property type="match status" value="1"/>
</dbReference>
<dbReference type="InterPro" id="IPR051043">
    <property type="entry name" value="Sulfatase_Mod_Factor_Kinase"/>
</dbReference>
<evidence type="ECO:0000313" key="2">
    <source>
        <dbReference type="EMBL" id="MFC3636719.1"/>
    </source>
</evidence>
<dbReference type="InterPro" id="IPR005532">
    <property type="entry name" value="SUMF_dom"/>
</dbReference>
<evidence type="ECO:0000259" key="1">
    <source>
        <dbReference type="Pfam" id="PF03781"/>
    </source>
</evidence>
<gene>
    <name evidence="2" type="ORF">ACFONL_04865</name>
</gene>
<dbReference type="Gene3D" id="3.90.1580.10">
    <property type="entry name" value="paralog of FGE (formylglycine-generating enzyme)"/>
    <property type="match status" value="1"/>
</dbReference>
<accession>A0ABV7UF43</accession>